<sequence length="87" mass="9555">MEIGKLAYKSNAVAVVRYSETIAIDAPHVALIKENIYSVSRFTLPAARVKRLDHSYQHYGPDIIPELPVTSSAARTLQGSGCPIRQC</sequence>
<name>A0ACC0KCK5_CHOFU</name>
<evidence type="ECO:0000313" key="1">
    <source>
        <dbReference type="EMBL" id="KAI8434261.1"/>
    </source>
</evidence>
<protein>
    <submittedName>
        <fullName evidence="1">Uncharacterized protein</fullName>
    </submittedName>
</protein>
<dbReference type="Proteomes" id="UP001064048">
    <property type="component" value="Chromosome 21"/>
</dbReference>
<proteinExistence type="predicted"/>
<gene>
    <name evidence="1" type="ORF">MSG28_012355</name>
</gene>
<dbReference type="EMBL" id="CM046121">
    <property type="protein sequence ID" value="KAI8434261.1"/>
    <property type="molecule type" value="Genomic_DNA"/>
</dbReference>
<evidence type="ECO:0000313" key="2">
    <source>
        <dbReference type="Proteomes" id="UP001064048"/>
    </source>
</evidence>
<keyword evidence="2" id="KW-1185">Reference proteome</keyword>
<organism evidence="1 2">
    <name type="scientific">Choristoneura fumiferana</name>
    <name type="common">Spruce budworm moth</name>
    <name type="synonym">Archips fumiferana</name>
    <dbReference type="NCBI Taxonomy" id="7141"/>
    <lineage>
        <taxon>Eukaryota</taxon>
        <taxon>Metazoa</taxon>
        <taxon>Ecdysozoa</taxon>
        <taxon>Arthropoda</taxon>
        <taxon>Hexapoda</taxon>
        <taxon>Insecta</taxon>
        <taxon>Pterygota</taxon>
        <taxon>Neoptera</taxon>
        <taxon>Endopterygota</taxon>
        <taxon>Lepidoptera</taxon>
        <taxon>Glossata</taxon>
        <taxon>Ditrysia</taxon>
        <taxon>Tortricoidea</taxon>
        <taxon>Tortricidae</taxon>
        <taxon>Tortricinae</taxon>
        <taxon>Choristoneura</taxon>
    </lineage>
</organism>
<accession>A0ACC0KCK5</accession>
<comment type="caution">
    <text evidence="1">The sequence shown here is derived from an EMBL/GenBank/DDBJ whole genome shotgun (WGS) entry which is preliminary data.</text>
</comment>
<reference evidence="1 2" key="1">
    <citation type="journal article" date="2022" name="Genome Biol. Evol.">
        <title>The Spruce Budworm Genome: Reconstructing the Evolutionary History of Antifreeze Proteins.</title>
        <authorList>
            <person name="Beliveau C."/>
            <person name="Gagne P."/>
            <person name="Picq S."/>
            <person name="Vernygora O."/>
            <person name="Keeling C.I."/>
            <person name="Pinkney K."/>
            <person name="Doucet D."/>
            <person name="Wen F."/>
            <person name="Johnston J.S."/>
            <person name="Maaroufi H."/>
            <person name="Boyle B."/>
            <person name="Laroche J."/>
            <person name="Dewar K."/>
            <person name="Juretic N."/>
            <person name="Blackburn G."/>
            <person name="Nisole A."/>
            <person name="Brunet B."/>
            <person name="Brandao M."/>
            <person name="Lumley L."/>
            <person name="Duan J."/>
            <person name="Quan G."/>
            <person name="Lucarotti C.J."/>
            <person name="Roe A.D."/>
            <person name="Sperling F.A.H."/>
            <person name="Levesque R.C."/>
            <person name="Cusson M."/>
        </authorList>
    </citation>
    <scope>NUCLEOTIDE SEQUENCE [LARGE SCALE GENOMIC DNA]</scope>
    <source>
        <strain evidence="1">Glfc:IPQL:Cfum</strain>
    </source>
</reference>